<gene>
    <name evidence="1" type="ORF">T4D_7264</name>
</gene>
<proteinExistence type="predicted"/>
<keyword evidence="2" id="KW-1185">Reference proteome</keyword>
<dbReference type="OrthoDB" id="10502240at2759"/>
<name>A0A0V1FHR4_TRIPS</name>
<reference evidence="1 2" key="1">
    <citation type="submission" date="2015-01" db="EMBL/GenBank/DDBJ databases">
        <title>Evolution of Trichinella species and genotypes.</title>
        <authorList>
            <person name="Korhonen P.K."/>
            <person name="Edoardo P."/>
            <person name="Giuseppe L.R."/>
            <person name="Gasser R.B."/>
        </authorList>
    </citation>
    <scope>NUCLEOTIDE SEQUENCE [LARGE SCALE GENOMIC DNA]</scope>
    <source>
        <strain evidence="1">ISS470</strain>
    </source>
</reference>
<accession>A0A0V1FHR4</accession>
<sequence>MIGVIIARQRKNFGNPFLFSSIHSLASRYYLAHIMLVFVRIIGHWINSIISRLFLTCLDVKYLMSDLVTSWFSFSLEISKTDIVNGIRFNGINFREIVLPLLDHIACRARLIELRTLSPLLCTIPSNTLCRNKVHLANLPTNGRRLENSLTKFRVMMTPDSDACNLTKRDINRPDGDSMAPLDGAVVILLSHLSSIALLVDAVDDFTTASVCQELLTTEILAKEKGEKAK</sequence>
<comment type="caution">
    <text evidence="1">The sequence shown here is derived from an EMBL/GenBank/DDBJ whole genome shotgun (WGS) entry which is preliminary data.</text>
</comment>
<dbReference type="AlphaFoldDB" id="A0A0V1FHR4"/>
<organism evidence="1 2">
    <name type="scientific">Trichinella pseudospiralis</name>
    <name type="common">Parasitic roundworm</name>
    <dbReference type="NCBI Taxonomy" id="6337"/>
    <lineage>
        <taxon>Eukaryota</taxon>
        <taxon>Metazoa</taxon>
        <taxon>Ecdysozoa</taxon>
        <taxon>Nematoda</taxon>
        <taxon>Enoplea</taxon>
        <taxon>Dorylaimia</taxon>
        <taxon>Trichinellida</taxon>
        <taxon>Trichinellidae</taxon>
        <taxon>Trichinella</taxon>
    </lineage>
</organism>
<dbReference type="Proteomes" id="UP000054995">
    <property type="component" value="Unassembled WGS sequence"/>
</dbReference>
<evidence type="ECO:0000313" key="1">
    <source>
        <dbReference type="EMBL" id="KRY85540.1"/>
    </source>
</evidence>
<protein>
    <submittedName>
        <fullName evidence="1">Uncharacterized protein</fullName>
    </submittedName>
</protein>
<dbReference type="EMBL" id="JYDT01000088">
    <property type="protein sequence ID" value="KRY85540.1"/>
    <property type="molecule type" value="Genomic_DNA"/>
</dbReference>
<evidence type="ECO:0000313" key="2">
    <source>
        <dbReference type="Proteomes" id="UP000054995"/>
    </source>
</evidence>